<evidence type="ECO:0000313" key="3">
    <source>
        <dbReference type="Proteomes" id="UP000005309"/>
    </source>
</evidence>
<sequence length="200" mass="21804">MTFAHKAVRFCFAAIFAPLLFLGAEAEAAPEPAPVQPTKTAPVEDTAIQQLSMEFRHPVADGTLMRMICLIDTPAKNALSAEELAARGIDGEHFITCLGEFVGKEYADGRFQDIAEHYVPWTDAREADFRALLGAHNLAAENDYGARAETVTNPAYNIVIAYHSGRSLHITSEGQTLNEHEKGVEDAILTWADDAFAGKK</sequence>
<gene>
    <name evidence="2" type="ORF">HMPREF0908_1982</name>
</gene>
<keyword evidence="3" id="KW-1185">Reference proteome</keyword>
<dbReference type="EMBL" id="ACLA01000033">
    <property type="protein sequence ID" value="EEQ47680.1"/>
    <property type="molecule type" value="Genomic_DNA"/>
</dbReference>
<protein>
    <recommendedName>
        <fullName evidence="4">Tat pathway signal sequence domain protein</fullName>
    </recommendedName>
</protein>
<dbReference type="OrthoDB" id="1664763at2"/>
<evidence type="ECO:0000256" key="1">
    <source>
        <dbReference type="SAM" id="SignalP"/>
    </source>
</evidence>
<proteinExistence type="predicted"/>
<organism evidence="2 3">
    <name type="scientific">Selenomonas flueggei ATCC 43531</name>
    <dbReference type="NCBI Taxonomy" id="638302"/>
    <lineage>
        <taxon>Bacteria</taxon>
        <taxon>Bacillati</taxon>
        <taxon>Bacillota</taxon>
        <taxon>Negativicutes</taxon>
        <taxon>Selenomonadales</taxon>
        <taxon>Selenomonadaceae</taxon>
        <taxon>Selenomonas</taxon>
    </lineage>
</organism>
<dbReference type="RefSeq" id="WP_006691109.1">
    <property type="nucleotide sequence ID" value="NZ_GG694008.1"/>
</dbReference>
<feature type="chain" id="PRO_5002944689" description="Tat pathway signal sequence domain protein" evidence="1">
    <location>
        <begin position="29"/>
        <end position="200"/>
    </location>
</feature>
<evidence type="ECO:0000313" key="2">
    <source>
        <dbReference type="EMBL" id="EEQ47680.1"/>
    </source>
</evidence>
<comment type="caution">
    <text evidence="2">The sequence shown here is derived from an EMBL/GenBank/DDBJ whole genome shotgun (WGS) entry which is preliminary data.</text>
</comment>
<name>C4V682_9FIRM</name>
<accession>C4V682</accession>
<dbReference type="HOGENOM" id="CLU_1303079_0_0_9"/>
<evidence type="ECO:0008006" key="4">
    <source>
        <dbReference type="Google" id="ProtNLM"/>
    </source>
</evidence>
<reference evidence="2 3" key="1">
    <citation type="submission" date="2009-04" db="EMBL/GenBank/DDBJ databases">
        <authorList>
            <person name="Qin X."/>
            <person name="Bachman B."/>
            <person name="Battles P."/>
            <person name="Bell A."/>
            <person name="Bess C."/>
            <person name="Bickham C."/>
            <person name="Chaboub L."/>
            <person name="Chen D."/>
            <person name="Coyle M."/>
            <person name="Deiros D.R."/>
            <person name="Dinh H."/>
            <person name="Forbes L."/>
            <person name="Fowler G."/>
            <person name="Francisco L."/>
            <person name="Fu Q."/>
            <person name="Gubbala S."/>
            <person name="Hale W."/>
            <person name="Han Y."/>
            <person name="Hemphill L."/>
            <person name="Highlander S.K."/>
            <person name="Hirani K."/>
            <person name="Hogues M."/>
            <person name="Jackson L."/>
            <person name="Jakkamsetti A."/>
            <person name="Javaid M."/>
            <person name="Jiang H."/>
            <person name="Korchina V."/>
            <person name="Kovar C."/>
            <person name="Lara F."/>
            <person name="Lee S."/>
            <person name="Mata R."/>
            <person name="Mathew T."/>
            <person name="Moen C."/>
            <person name="Morales K."/>
            <person name="Munidasa M."/>
            <person name="Nazareth L."/>
            <person name="Ngo R."/>
            <person name="Nguyen L."/>
            <person name="Okwuonu G."/>
            <person name="Ongeri F."/>
            <person name="Patil S."/>
            <person name="Petrosino J."/>
            <person name="Pham C."/>
            <person name="Pham P."/>
            <person name="Pu L.-L."/>
            <person name="Puazo M."/>
            <person name="Raj R."/>
            <person name="Reid J."/>
            <person name="Rouhana J."/>
            <person name="Saada N."/>
            <person name="Shang Y."/>
            <person name="Simmons D."/>
            <person name="Thornton R."/>
            <person name="Warren J."/>
            <person name="Weissenberger G."/>
            <person name="Zhang J."/>
            <person name="Zhang L."/>
            <person name="Zhou C."/>
            <person name="Zhu D."/>
            <person name="Muzny D."/>
            <person name="Worley K."/>
            <person name="Gibbs R."/>
        </authorList>
    </citation>
    <scope>NUCLEOTIDE SEQUENCE [LARGE SCALE GENOMIC DNA]</scope>
    <source>
        <strain evidence="2 3">ATCC 43531</strain>
    </source>
</reference>
<dbReference type="AlphaFoldDB" id="C4V682"/>
<dbReference type="Proteomes" id="UP000005309">
    <property type="component" value="Unassembled WGS sequence"/>
</dbReference>
<feature type="signal peptide" evidence="1">
    <location>
        <begin position="1"/>
        <end position="28"/>
    </location>
</feature>
<keyword evidence="1" id="KW-0732">Signal</keyword>
<dbReference type="STRING" id="638302.HMPREF0908_1982"/>